<feature type="transmembrane region" description="Helical" evidence="5">
    <location>
        <begin position="214"/>
        <end position="229"/>
    </location>
</feature>
<dbReference type="Pfam" id="PF04932">
    <property type="entry name" value="Wzy_C"/>
    <property type="match status" value="1"/>
</dbReference>
<dbReference type="RefSeq" id="WP_038217059.1">
    <property type="nucleotide sequence ID" value="NZ_JRWM01000029.1"/>
</dbReference>
<keyword evidence="8" id="KW-1185">Reference proteome</keyword>
<feature type="transmembrane region" description="Helical" evidence="5">
    <location>
        <begin position="357"/>
        <end position="373"/>
    </location>
</feature>
<gene>
    <name evidence="7" type="ORF">NL53_17725</name>
</gene>
<feature type="transmembrane region" description="Helical" evidence="5">
    <location>
        <begin position="234"/>
        <end position="251"/>
    </location>
</feature>
<evidence type="ECO:0000256" key="1">
    <source>
        <dbReference type="ARBA" id="ARBA00004141"/>
    </source>
</evidence>
<feature type="transmembrane region" description="Helical" evidence="5">
    <location>
        <begin position="379"/>
        <end position="399"/>
    </location>
</feature>
<evidence type="ECO:0000256" key="3">
    <source>
        <dbReference type="ARBA" id="ARBA00022989"/>
    </source>
</evidence>
<name>A0ABR4Y7B8_9VIBR</name>
<reference evidence="7 8" key="1">
    <citation type="submission" date="2014-10" db="EMBL/GenBank/DDBJ databases">
        <title>Genome sequencing of Vibrio variabilis T01.</title>
        <authorList>
            <person name="Chan K.-G."/>
            <person name="Mohamad N.I."/>
        </authorList>
    </citation>
    <scope>NUCLEOTIDE SEQUENCE [LARGE SCALE GENOMIC DNA]</scope>
    <source>
        <strain evidence="7 8">T01</strain>
    </source>
</reference>
<dbReference type="InterPro" id="IPR007016">
    <property type="entry name" value="O-antigen_ligase-rel_domated"/>
</dbReference>
<dbReference type="InterPro" id="IPR051533">
    <property type="entry name" value="WaaL-like"/>
</dbReference>
<feature type="transmembrane region" description="Helical" evidence="5">
    <location>
        <begin position="322"/>
        <end position="345"/>
    </location>
</feature>
<sequence>MNITTNRSKDFLQFLLALIILTRSSLDPILDLTKVQFGIGLGAAINILVLFIGFVYLLKHDLVIPRIAISSWVGFLILSLLSVSYSIDSINSFRTWLSYVTFFVMFTLPFYCIKNKGDFIFFIKIIVYSSFIPVLYSFIEFMIMGSAYGSNGLRLKSTFSHPNIFAFYMLVLISVVLYILNTNDKEVKFLSNYRGLFFLSVFFSLLIFTNTRSAWLGVFIIISLYCIFFERKYIIHLMIFVIFVSLIPSVHDRIIDLFSGNQIDDFNGKLNSYAWRKLLWLSSLDLIKEKWILGYGLETFKHNMPYFFPLDNDGKLYNAHNVYIELVFGIGVVGLLFYLRIYYVILISFYVTRHQDLKGVMLTVFLIVSYMAVSYSDNMLGYLVVNWYFWFFVGAVCAYHTNPFNRNFK</sequence>
<keyword evidence="2 5" id="KW-0812">Transmembrane</keyword>
<accession>A0ABR4Y7B8</accession>
<evidence type="ECO:0000313" key="8">
    <source>
        <dbReference type="Proteomes" id="UP000030520"/>
    </source>
</evidence>
<feature type="transmembrane region" description="Helical" evidence="5">
    <location>
        <begin position="36"/>
        <end position="57"/>
    </location>
</feature>
<dbReference type="PANTHER" id="PTHR37422">
    <property type="entry name" value="TEICHURONIC ACID BIOSYNTHESIS PROTEIN TUAE"/>
    <property type="match status" value="1"/>
</dbReference>
<comment type="subcellular location">
    <subcellularLocation>
        <location evidence="1">Membrane</location>
        <topology evidence="1">Multi-pass membrane protein</topology>
    </subcellularLocation>
</comment>
<proteinExistence type="predicted"/>
<feature type="transmembrane region" description="Helical" evidence="5">
    <location>
        <begin position="119"/>
        <end position="139"/>
    </location>
</feature>
<dbReference type="EMBL" id="JRWM01000029">
    <property type="protein sequence ID" value="KHA59180.1"/>
    <property type="molecule type" value="Genomic_DNA"/>
</dbReference>
<evidence type="ECO:0000256" key="2">
    <source>
        <dbReference type="ARBA" id="ARBA00022692"/>
    </source>
</evidence>
<feature type="transmembrane region" description="Helical" evidence="5">
    <location>
        <begin position="93"/>
        <end position="112"/>
    </location>
</feature>
<evidence type="ECO:0000313" key="7">
    <source>
        <dbReference type="EMBL" id="KHA59180.1"/>
    </source>
</evidence>
<feature type="domain" description="O-antigen ligase-related" evidence="6">
    <location>
        <begin position="199"/>
        <end position="339"/>
    </location>
</feature>
<keyword evidence="4 5" id="KW-0472">Membrane</keyword>
<feature type="transmembrane region" description="Helical" evidence="5">
    <location>
        <begin position="192"/>
        <end position="208"/>
    </location>
</feature>
<feature type="transmembrane region" description="Helical" evidence="5">
    <location>
        <begin position="159"/>
        <end position="180"/>
    </location>
</feature>
<evidence type="ECO:0000256" key="4">
    <source>
        <dbReference type="ARBA" id="ARBA00023136"/>
    </source>
</evidence>
<dbReference type="Proteomes" id="UP000030520">
    <property type="component" value="Unassembled WGS sequence"/>
</dbReference>
<keyword evidence="3 5" id="KW-1133">Transmembrane helix</keyword>
<protein>
    <recommendedName>
        <fullName evidence="6">O-antigen ligase-related domain-containing protein</fullName>
    </recommendedName>
</protein>
<evidence type="ECO:0000256" key="5">
    <source>
        <dbReference type="SAM" id="Phobius"/>
    </source>
</evidence>
<evidence type="ECO:0000259" key="6">
    <source>
        <dbReference type="Pfam" id="PF04932"/>
    </source>
</evidence>
<feature type="transmembrane region" description="Helical" evidence="5">
    <location>
        <begin position="69"/>
        <end position="87"/>
    </location>
</feature>
<dbReference type="PANTHER" id="PTHR37422:SF13">
    <property type="entry name" value="LIPOPOLYSACCHARIDE BIOSYNTHESIS PROTEIN PA4999-RELATED"/>
    <property type="match status" value="1"/>
</dbReference>
<organism evidence="7 8">
    <name type="scientific">Vibrio variabilis</name>
    <dbReference type="NCBI Taxonomy" id="990271"/>
    <lineage>
        <taxon>Bacteria</taxon>
        <taxon>Pseudomonadati</taxon>
        <taxon>Pseudomonadota</taxon>
        <taxon>Gammaproteobacteria</taxon>
        <taxon>Vibrionales</taxon>
        <taxon>Vibrionaceae</taxon>
        <taxon>Vibrio</taxon>
    </lineage>
</organism>
<comment type="caution">
    <text evidence="7">The sequence shown here is derived from an EMBL/GenBank/DDBJ whole genome shotgun (WGS) entry which is preliminary data.</text>
</comment>